<sequence length="351" mass="36988">MTHSAKVAVAGVGNNISALTQGIRYYANLAAQGVPAEEFPGIKRPEIGGLSVYDVEIVAAYDIDAEKVGSELNEAVFQAPNNYPRLGVEMAPTGVVVETGISPDATVDDEIRRLARSLRDSGAEVLLYSLPTGLQWAATAYAEAALTAGVAFVNCTPEIVGRDEQLHARYVSAGVPLVGDDLASHIGTSVVHRSLLALFAERGITLASSYQLNLGGNEDFRNLREQGASKRQSKLNALAQDGVPLDRVDVIPSAGYVPHLMDHKVAYLNIEGVGWANTPVEVDLKLRVQDSSNAAGVIIDLIRIAAAALRAEEKGFVAAAAKLLKSPPKGHPSYSAHDVEASFAALSPSAS</sequence>
<proteinExistence type="predicted"/>
<evidence type="ECO:0000313" key="2">
    <source>
        <dbReference type="EMBL" id="WLQ54113.1"/>
    </source>
</evidence>
<organism evidence="2 3">
    <name type="scientific">Streptomyces poriferorum</name>
    <dbReference type="NCBI Taxonomy" id="2798799"/>
    <lineage>
        <taxon>Bacteria</taxon>
        <taxon>Bacillati</taxon>
        <taxon>Actinomycetota</taxon>
        <taxon>Actinomycetes</taxon>
        <taxon>Kitasatosporales</taxon>
        <taxon>Streptomycetaceae</taxon>
        <taxon>Streptomyces</taxon>
    </lineage>
</organism>
<name>A0ABY9IFY0_9ACTN</name>
<gene>
    <name evidence="2" type="ORF">P8A19_01025</name>
</gene>
<dbReference type="PANTHER" id="PTHR43125:SF1">
    <property type="entry name" value="INOSITOL-3-PHOSPHATE SYNTHASE"/>
    <property type="match status" value="1"/>
</dbReference>
<protein>
    <recommendedName>
        <fullName evidence="1">Myo-inositol-1-phosphate synthase GAPDH-like domain-containing protein</fullName>
    </recommendedName>
</protein>
<accession>A0ABY9IFY0</accession>
<reference evidence="2 3" key="1">
    <citation type="submission" date="2023-03" db="EMBL/GenBank/DDBJ databases">
        <title>Isolation and description of six Streptomyces strains from soil environments, able to metabolize different microbial glucans.</title>
        <authorList>
            <person name="Widen T."/>
            <person name="Larsbrink J."/>
        </authorList>
    </citation>
    <scope>NUCLEOTIDE SEQUENCE [LARGE SCALE GENOMIC DNA]</scope>
    <source>
        <strain evidence="2 3">Alt2</strain>
    </source>
</reference>
<keyword evidence="3" id="KW-1185">Reference proteome</keyword>
<feature type="domain" description="Myo-inositol-1-phosphate synthase GAPDH-like" evidence="1">
    <location>
        <begin position="187"/>
        <end position="291"/>
    </location>
</feature>
<evidence type="ECO:0000259" key="1">
    <source>
        <dbReference type="Pfam" id="PF01658"/>
    </source>
</evidence>
<evidence type="ECO:0000313" key="3">
    <source>
        <dbReference type="Proteomes" id="UP001235744"/>
    </source>
</evidence>
<dbReference type="Proteomes" id="UP001235744">
    <property type="component" value="Chromosome"/>
</dbReference>
<dbReference type="Pfam" id="PF01658">
    <property type="entry name" value="Inos-1-P_synth"/>
    <property type="match status" value="1"/>
</dbReference>
<dbReference type="PANTHER" id="PTHR43125">
    <property type="entry name" value="INOSITOL-3-PHOSPHATE SYNTHASE"/>
    <property type="match status" value="1"/>
</dbReference>
<dbReference type="RefSeq" id="WP_219567182.1">
    <property type="nucleotide sequence ID" value="NZ_CP120988.1"/>
</dbReference>
<dbReference type="InterPro" id="IPR052199">
    <property type="entry name" value="MIPS"/>
</dbReference>
<dbReference type="InterPro" id="IPR013021">
    <property type="entry name" value="Myo-inos-1-P_Synthase_GAPDH"/>
</dbReference>
<dbReference type="EMBL" id="CP120988">
    <property type="protein sequence ID" value="WLQ54113.1"/>
    <property type="molecule type" value="Genomic_DNA"/>
</dbReference>